<accession>A0A3B0XT26</accession>
<evidence type="ECO:0000256" key="5">
    <source>
        <dbReference type="SAM" id="Phobius"/>
    </source>
</evidence>
<evidence type="ECO:0000256" key="1">
    <source>
        <dbReference type="ARBA" id="ARBA00004141"/>
    </source>
</evidence>
<evidence type="ECO:0000313" key="6">
    <source>
        <dbReference type="EMBL" id="VAW67870.1"/>
    </source>
</evidence>
<feature type="transmembrane region" description="Helical" evidence="5">
    <location>
        <begin position="170"/>
        <end position="192"/>
    </location>
</feature>
<keyword evidence="4 5" id="KW-0472">Membrane</keyword>
<feature type="transmembrane region" description="Helical" evidence="5">
    <location>
        <begin position="198"/>
        <end position="216"/>
    </location>
</feature>
<proteinExistence type="predicted"/>
<comment type="subcellular location">
    <subcellularLocation>
        <location evidence="1">Membrane</location>
        <topology evidence="1">Multi-pass membrane protein</topology>
    </subcellularLocation>
</comment>
<dbReference type="GO" id="GO:0016020">
    <property type="term" value="C:membrane"/>
    <property type="evidence" value="ECO:0007669"/>
    <property type="project" value="UniProtKB-SubCell"/>
</dbReference>
<evidence type="ECO:0000256" key="4">
    <source>
        <dbReference type="ARBA" id="ARBA00023136"/>
    </source>
</evidence>
<gene>
    <name evidence="6" type="ORF">MNBD_GAMMA10-1748</name>
</gene>
<organism evidence="6">
    <name type="scientific">hydrothermal vent metagenome</name>
    <dbReference type="NCBI Taxonomy" id="652676"/>
    <lineage>
        <taxon>unclassified sequences</taxon>
        <taxon>metagenomes</taxon>
        <taxon>ecological metagenomes</taxon>
    </lineage>
</organism>
<feature type="transmembrane region" description="Helical" evidence="5">
    <location>
        <begin position="53"/>
        <end position="74"/>
    </location>
</feature>
<dbReference type="Pfam" id="PF02535">
    <property type="entry name" value="Zip"/>
    <property type="match status" value="1"/>
</dbReference>
<keyword evidence="3 5" id="KW-1133">Transmembrane helix</keyword>
<sequence>MVSFRNVYTGNNRRMEHLTTVGVYAFASGITILIGGLLSSLDRFPESIMKERVLHSIVAFGGGVLIAAVAFVLTPRAIELLSMASLVLYFLLGAGVFFIIDRKISRSGKPVAQLMAMLMDFIPEAIALGAAFAHDKNFGLLLAIFIGLQNLPEGFNSFKELVAKGISPNKALLILLPLSLTGVLASCLGFIFLNNQPVVIASLMLFAGGGIIYLTFQDIAPMSAMKNQWSPALGASLGFLVGMIGQKILG</sequence>
<feature type="transmembrane region" description="Helical" evidence="5">
    <location>
        <begin position="138"/>
        <end position="158"/>
    </location>
</feature>
<evidence type="ECO:0000256" key="3">
    <source>
        <dbReference type="ARBA" id="ARBA00022989"/>
    </source>
</evidence>
<feature type="transmembrane region" description="Helical" evidence="5">
    <location>
        <begin position="80"/>
        <end position="100"/>
    </location>
</feature>
<protein>
    <submittedName>
        <fullName evidence="6">ZIP zinc transporter family protein</fullName>
    </submittedName>
</protein>
<reference evidence="6" key="1">
    <citation type="submission" date="2018-06" db="EMBL/GenBank/DDBJ databases">
        <authorList>
            <person name="Zhirakovskaya E."/>
        </authorList>
    </citation>
    <scope>NUCLEOTIDE SEQUENCE</scope>
</reference>
<dbReference type="AlphaFoldDB" id="A0A3B0XT26"/>
<dbReference type="InterPro" id="IPR003689">
    <property type="entry name" value="ZIP"/>
</dbReference>
<feature type="transmembrane region" description="Helical" evidence="5">
    <location>
        <begin position="112"/>
        <end position="132"/>
    </location>
</feature>
<dbReference type="EMBL" id="UOFJ01000298">
    <property type="protein sequence ID" value="VAW67870.1"/>
    <property type="molecule type" value="Genomic_DNA"/>
</dbReference>
<name>A0A3B0XT26_9ZZZZ</name>
<dbReference type="GO" id="GO:0046873">
    <property type="term" value="F:metal ion transmembrane transporter activity"/>
    <property type="evidence" value="ECO:0007669"/>
    <property type="project" value="InterPro"/>
</dbReference>
<keyword evidence="2 5" id="KW-0812">Transmembrane</keyword>
<feature type="transmembrane region" description="Helical" evidence="5">
    <location>
        <begin position="20"/>
        <end position="41"/>
    </location>
</feature>
<evidence type="ECO:0000256" key="2">
    <source>
        <dbReference type="ARBA" id="ARBA00022692"/>
    </source>
</evidence>